<keyword evidence="3" id="KW-1185">Reference proteome</keyword>
<evidence type="ECO:0000313" key="2">
    <source>
        <dbReference type="EMBL" id="SNY59175.1"/>
    </source>
</evidence>
<dbReference type="AlphaFoldDB" id="A0A285JFZ8"/>
<reference evidence="3" key="1">
    <citation type="submission" date="2017-09" db="EMBL/GenBank/DDBJ databases">
        <authorList>
            <person name="Varghese N."/>
            <person name="Submissions S."/>
        </authorList>
    </citation>
    <scope>NUCLEOTIDE SEQUENCE [LARGE SCALE GENOMIC DNA]</scope>
    <source>
        <strain evidence="3">CGMCC 4.6857</strain>
    </source>
</reference>
<accession>A0A285JFZ8</accession>
<organism evidence="2 3">
    <name type="scientific">Paractinoplanes atraurantiacus</name>
    <dbReference type="NCBI Taxonomy" id="1036182"/>
    <lineage>
        <taxon>Bacteria</taxon>
        <taxon>Bacillati</taxon>
        <taxon>Actinomycetota</taxon>
        <taxon>Actinomycetes</taxon>
        <taxon>Micromonosporales</taxon>
        <taxon>Micromonosporaceae</taxon>
        <taxon>Paractinoplanes</taxon>
    </lineage>
</organism>
<protein>
    <recommendedName>
        <fullName evidence="4">Short C-terminal domain-containing protein</fullName>
    </recommendedName>
</protein>
<dbReference type="Proteomes" id="UP000219612">
    <property type="component" value="Unassembled WGS sequence"/>
</dbReference>
<feature type="region of interest" description="Disordered" evidence="1">
    <location>
        <begin position="32"/>
        <end position="53"/>
    </location>
</feature>
<evidence type="ECO:0000256" key="1">
    <source>
        <dbReference type="SAM" id="MobiDB-lite"/>
    </source>
</evidence>
<proteinExistence type="predicted"/>
<sequence>MWIMLTILGCLIAACALPVVYSWYDDLAAQRRRSSAESDGTPDGTRAEPPATLEGVLAAQLTSGEITRGQYQRAMAKIAERDDERHPLVVPPEQGAAGV</sequence>
<evidence type="ECO:0000313" key="3">
    <source>
        <dbReference type="Proteomes" id="UP000219612"/>
    </source>
</evidence>
<name>A0A285JFZ8_9ACTN</name>
<gene>
    <name evidence="2" type="ORF">SAMN05421748_12072</name>
</gene>
<evidence type="ECO:0008006" key="4">
    <source>
        <dbReference type="Google" id="ProtNLM"/>
    </source>
</evidence>
<dbReference type="EMBL" id="OBDY01000020">
    <property type="protein sequence ID" value="SNY59175.1"/>
    <property type="molecule type" value="Genomic_DNA"/>
</dbReference>